<reference evidence="7 8" key="1">
    <citation type="journal article" date="2015" name="Nature">
        <title>rRNA introns, odd ribosomes, and small enigmatic genomes across a large radiation of phyla.</title>
        <authorList>
            <person name="Brown C.T."/>
            <person name="Hug L.A."/>
            <person name="Thomas B.C."/>
            <person name="Sharon I."/>
            <person name="Castelle C.J."/>
            <person name="Singh A."/>
            <person name="Wilkins M.J."/>
            <person name="Williams K.H."/>
            <person name="Banfield J.F."/>
        </authorList>
    </citation>
    <scope>NUCLEOTIDE SEQUENCE [LARGE SCALE GENOMIC DNA]</scope>
</reference>
<organism evidence="7 8">
    <name type="scientific">Candidatus Magasanikbacteria bacterium GW2011_GWC2_37_14</name>
    <dbReference type="NCBI Taxonomy" id="1619046"/>
    <lineage>
        <taxon>Bacteria</taxon>
        <taxon>Candidatus Magasanikiibacteriota</taxon>
    </lineage>
</organism>
<evidence type="ECO:0000256" key="4">
    <source>
        <dbReference type="ARBA" id="ARBA00023136"/>
    </source>
</evidence>
<dbReference type="EMBL" id="LBSX01000005">
    <property type="protein sequence ID" value="KKQ27814.1"/>
    <property type="molecule type" value="Genomic_DNA"/>
</dbReference>
<dbReference type="InterPro" id="IPR051533">
    <property type="entry name" value="WaaL-like"/>
</dbReference>
<dbReference type="PANTHER" id="PTHR37422:SF13">
    <property type="entry name" value="LIPOPOLYSACCHARIDE BIOSYNTHESIS PROTEIN PA4999-RELATED"/>
    <property type="match status" value="1"/>
</dbReference>
<feature type="transmembrane region" description="Helical" evidence="5">
    <location>
        <begin position="7"/>
        <end position="33"/>
    </location>
</feature>
<dbReference type="PANTHER" id="PTHR37422">
    <property type="entry name" value="TEICHURONIC ACID BIOSYNTHESIS PROTEIN TUAE"/>
    <property type="match status" value="1"/>
</dbReference>
<feature type="transmembrane region" description="Helical" evidence="5">
    <location>
        <begin position="233"/>
        <end position="249"/>
    </location>
</feature>
<feature type="transmembrane region" description="Helical" evidence="5">
    <location>
        <begin position="256"/>
        <end position="276"/>
    </location>
</feature>
<evidence type="ECO:0000256" key="1">
    <source>
        <dbReference type="ARBA" id="ARBA00004141"/>
    </source>
</evidence>
<feature type="transmembrane region" description="Helical" evidence="5">
    <location>
        <begin position="343"/>
        <end position="363"/>
    </location>
</feature>
<comment type="subcellular location">
    <subcellularLocation>
        <location evidence="1">Membrane</location>
        <topology evidence="1">Multi-pass membrane protein</topology>
    </subcellularLocation>
</comment>
<evidence type="ECO:0000313" key="8">
    <source>
        <dbReference type="Proteomes" id="UP000034849"/>
    </source>
</evidence>
<keyword evidence="2 5" id="KW-0812">Transmembrane</keyword>
<dbReference type="Proteomes" id="UP000034849">
    <property type="component" value="Unassembled WGS sequence"/>
</dbReference>
<proteinExistence type="predicted"/>
<feature type="transmembrane region" description="Helical" evidence="5">
    <location>
        <begin position="408"/>
        <end position="426"/>
    </location>
</feature>
<evidence type="ECO:0000256" key="5">
    <source>
        <dbReference type="SAM" id="Phobius"/>
    </source>
</evidence>
<dbReference type="GO" id="GO:0016020">
    <property type="term" value="C:membrane"/>
    <property type="evidence" value="ECO:0007669"/>
    <property type="project" value="UniProtKB-SubCell"/>
</dbReference>
<dbReference type="InterPro" id="IPR007016">
    <property type="entry name" value="O-antigen_ligase-rel_domated"/>
</dbReference>
<comment type="caution">
    <text evidence="7">The sequence shown here is derived from an EMBL/GenBank/DDBJ whole genome shotgun (WGS) entry which is preliminary data.</text>
</comment>
<feature type="transmembrane region" description="Helical" evidence="5">
    <location>
        <begin position="209"/>
        <end position="227"/>
    </location>
</feature>
<name>A0A0G0IUH5_9BACT</name>
<dbReference type="AlphaFoldDB" id="A0A0G0IUH5"/>
<feature type="transmembrane region" description="Helical" evidence="5">
    <location>
        <begin position="45"/>
        <end position="64"/>
    </location>
</feature>
<gene>
    <name evidence="7" type="ORF">US42_C0005G0039</name>
</gene>
<feature type="transmembrane region" description="Helical" evidence="5">
    <location>
        <begin position="174"/>
        <end position="197"/>
    </location>
</feature>
<evidence type="ECO:0000256" key="3">
    <source>
        <dbReference type="ARBA" id="ARBA00022989"/>
    </source>
</evidence>
<accession>A0A0G0IUH5</accession>
<sequence>MLFYSVLIVYSILFTFLTWKNFTNGLFLFFLLLPTYLIRLNLGSLPTTLLEIMFWIILIVWLIKSKSKYQIADNINQNKILFAGITLFLISATISIFTSSNLRAALGEWKAFYVEPILIFIILITTFKKIPHKIIYALIVSGLVTALLSIYQHFTGWQVPYAFWQNHNTFRVTAWYGFPNGVGLFLAPIVPFIIYFIIQEWQKLKQKNWLLITSYLLSAICYLSAIIFSKGTGPLLGVLAGSGFLLLVYKKTRWPIIIIGIVGIVSLVSLASLSKIKQEIFFGDRSGQIRLVMWQDTLNFLKDHPLAGAGLTSYSQKIVPYHSQVNGENIEIFHHPHNIFLTMYVNLGLLGLVSFLLIIFWFFKTVMSNIKYQITDNSETVQQCNNVTIYLISSMIIILVMGLVDSPYIKNDLAILFWLLPALLLITKNYELEK</sequence>
<evidence type="ECO:0000259" key="6">
    <source>
        <dbReference type="Pfam" id="PF04932"/>
    </source>
</evidence>
<feature type="transmembrane region" description="Helical" evidence="5">
    <location>
        <begin position="111"/>
        <end position="127"/>
    </location>
</feature>
<feature type="domain" description="O-antigen ligase-related" evidence="6">
    <location>
        <begin position="218"/>
        <end position="356"/>
    </location>
</feature>
<protein>
    <submittedName>
        <fullName evidence="7">O-antigen polymerase</fullName>
    </submittedName>
</protein>
<keyword evidence="4 5" id="KW-0472">Membrane</keyword>
<keyword evidence="3 5" id="KW-1133">Transmembrane helix</keyword>
<evidence type="ECO:0000256" key="2">
    <source>
        <dbReference type="ARBA" id="ARBA00022692"/>
    </source>
</evidence>
<feature type="transmembrane region" description="Helical" evidence="5">
    <location>
        <begin position="80"/>
        <end position="99"/>
    </location>
</feature>
<evidence type="ECO:0000313" key="7">
    <source>
        <dbReference type="EMBL" id="KKQ27814.1"/>
    </source>
</evidence>
<feature type="transmembrane region" description="Helical" evidence="5">
    <location>
        <begin position="384"/>
        <end position="402"/>
    </location>
</feature>
<feature type="transmembrane region" description="Helical" evidence="5">
    <location>
        <begin position="134"/>
        <end position="154"/>
    </location>
</feature>
<dbReference type="STRING" id="1619046.US42_C0005G0039"/>
<dbReference type="Pfam" id="PF04932">
    <property type="entry name" value="Wzy_C"/>
    <property type="match status" value="1"/>
</dbReference>